<dbReference type="InterPro" id="IPR055421">
    <property type="entry name" value="TMEM132_3rd"/>
</dbReference>
<evidence type="ECO:0000313" key="3">
    <source>
        <dbReference type="EMBL" id="KAI1901113.1"/>
    </source>
</evidence>
<dbReference type="InterPro" id="IPR026307">
    <property type="entry name" value="TMEM132"/>
</dbReference>
<name>A0A8T3DVJ0_9TELE</name>
<protein>
    <recommendedName>
        <fullName evidence="2">Transmembrane protein TMEM132 cohesin-like domain-containing protein</fullName>
    </recommendedName>
</protein>
<sequence length="235" mass="25107">MSPSPGRCAHRWWRDGSAWRGHVCRCSSTWLGGGGRRRGHCRIGCPALPPWRTETPPRSQPAAGCKACWVSAWRSWSCPPPGSAPQRAAGSPAEGDAMLELYYIVQPLEGSSGDCSDIDPQRDPNASVLPGQDDLAPEMQRIGSVELLSGQGEGPRPASLRMDDNVEIQVPASPVKQGQVLGFRVRMSTASTIDQFTLRAPPPTCCGSTEGQILPALGQSPASDRVPVGEPRDNC</sequence>
<dbReference type="AlphaFoldDB" id="A0A8T3DVJ0"/>
<evidence type="ECO:0000256" key="1">
    <source>
        <dbReference type="SAM" id="MobiDB-lite"/>
    </source>
</evidence>
<accession>A0A8T3DVJ0</accession>
<feature type="domain" description="Transmembrane protein TMEM132 cohesin-like" evidence="2">
    <location>
        <begin position="159"/>
        <end position="200"/>
    </location>
</feature>
<dbReference type="OrthoDB" id="10026202at2759"/>
<dbReference type="PANTHER" id="PTHR13388:SF28">
    <property type="entry name" value="TRANSMEMBRANE PROTEIN 132C"/>
    <property type="match status" value="1"/>
</dbReference>
<evidence type="ECO:0000313" key="4">
    <source>
        <dbReference type="Proteomes" id="UP000829720"/>
    </source>
</evidence>
<reference evidence="3" key="1">
    <citation type="submission" date="2021-01" db="EMBL/GenBank/DDBJ databases">
        <authorList>
            <person name="Zahm M."/>
            <person name="Roques C."/>
            <person name="Cabau C."/>
            <person name="Klopp C."/>
            <person name="Donnadieu C."/>
            <person name="Jouanno E."/>
            <person name="Lampietro C."/>
            <person name="Louis A."/>
            <person name="Herpin A."/>
            <person name="Echchiki A."/>
            <person name="Berthelot C."/>
            <person name="Parey E."/>
            <person name="Roest-Crollius H."/>
            <person name="Braasch I."/>
            <person name="Postlethwait J."/>
            <person name="Bobe J."/>
            <person name="Montfort J."/>
            <person name="Bouchez O."/>
            <person name="Begum T."/>
            <person name="Mejri S."/>
            <person name="Adams A."/>
            <person name="Chen W.-J."/>
            <person name="Guiguen Y."/>
        </authorList>
    </citation>
    <scope>NUCLEOTIDE SEQUENCE</scope>
    <source>
        <tissue evidence="3">Blood</tissue>
    </source>
</reference>
<keyword evidence="4" id="KW-1185">Reference proteome</keyword>
<dbReference type="EMBL" id="JAERUA010000004">
    <property type="protein sequence ID" value="KAI1901113.1"/>
    <property type="molecule type" value="Genomic_DNA"/>
</dbReference>
<evidence type="ECO:0000259" key="2">
    <source>
        <dbReference type="Pfam" id="PF23039"/>
    </source>
</evidence>
<feature type="region of interest" description="Disordered" evidence="1">
    <location>
        <begin position="208"/>
        <end position="235"/>
    </location>
</feature>
<gene>
    <name evidence="3" type="ORF">AGOR_G00056860</name>
</gene>
<dbReference type="Pfam" id="PF23039">
    <property type="entry name" value="TMEM132_3rd"/>
    <property type="match status" value="1"/>
</dbReference>
<comment type="caution">
    <text evidence="3">The sequence shown here is derived from an EMBL/GenBank/DDBJ whole genome shotgun (WGS) entry which is preliminary data.</text>
</comment>
<organism evidence="3 4">
    <name type="scientific">Albula goreensis</name>
    <dbReference type="NCBI Taxonomy" id="1534307"/>
    <lineage>
        <taxon>Eukaryota</taxon>
        <taxon>Metazoa</taxon>
        <taxon>Chordata</taxon>
        <taxon>Craniata</taxon>
        <taxon>Vertebrata</taxon>
        <taxon>Euteleostomi</taxon>
        <taxon>Actinopterygii</taxon>
        <taxon>Neopterygii</taxon>
        <taxon>Teleostei</taxon>
        <taxon>Albuliformes</taxon>
        <taxon>Albulidae</taxon>
        <taxon>Albula</taxon>
    </lineage>
</organism>
<dbReference type="Proteomes" id="UP000829720">
    <property type="component" value="Unassembled WGS sequence"/>
</dbReference>
<proteinExistence type="predicted"/>
<dbReference type="PANTHER" id="PTHR13388">
    <property type="entry name" value="DETONATOR, ISOFORM E"/>
    <property type="match status" value="1"/>
</dbReference>